<dbReference type="Proteomes" id="UP000077266">
    <property type="component" value="Unassembled WGS sequence"/>
</dbReference>
<comment type="similarity">
    <text evidence="1">Belongs to the peptidase S33 family.</text>
</comment>
<evidence type="ECO:0000256" key="2">
    <source>
        <dbReference type="ARBA" id="ARBA00022801"/>
    </source>
</evidence>
<dbReference type="STRING" id="1314781.A0A165QBZ7"/>
<dbReference type="PANTHER" id="PTHR43248">
    <property type="entry name" value="2-SUCCINYL-6-HYDROXY-2,4-CYCLOHEXADIENE-1-CARBOXYLATE SYNTHASE"/>
    <property type="match status" value="1"/>
</dbReference>
<evidence type="ECO:0000313" key="4">
    <source>
        <dbReference type="EMBL" id="KZW03385.1"/>
    </source>
</evidence>
<dbReference type="Gene3D" id="3.40.50.1820">
    <property type="entry name" value="alpha/beta hydrolase"/>
    <property type="match status" value="1"/>
</dbReference>
<protein>
    <recommendedName>
        <fullName evidence="3">AB hydrolase-1 domain-containing protein</fullName>
    </recommendedName>
</protein>
<keyword evidence="2" id="KW-0378">Hydrolase</keyword>
<dbReference type="Pfam" id="PF00561">
    <property type="entry name" value="Abhydrolase_1"/>
    <property type="match status" value="1"/>
</dbReference>
<dbReference type="InParanoid" id="A0A165QBZ7"/>
<gene>
    <name evidence="4" type="ORF">EXIGLDRAFT_744177</name>
</gene>
<dbReference type="InterPro" id="IPR000073">
    <property type="entry name" value="AB_hydrolase_1"/>
</dbReference>
<dbReference type="AlphaFoldDB" id="A0A165QBZ7"/>
<sequence>MRFPPLPQAANRSFLEVAISFDTGTPPYACAAFFEPQWRMPLQAFSIRYGARFSMLPRQPTPAATLRSLKVDYWDASVAAFSASCSQLVELILWEPASLGDLTLPFADTLPPTLEHFAFPDDLIEVNSGSRAQRGAEFTALSQLPSRLERLRCVSMYNGSQSSWAVMLGVNCASVGIASSFGLKRTIIPRGFDVRDFAQLQAEDGGLNSDPIDELVCLVQMFPPSDGKTKGNHTVAHDSNTSWNHEILSTIESQHFFPCPGYPKLDCTNLVVPKDYFDDSAGTSTIAIARYNATVPNSKGTIFINPGGPGGSGVFFANLVAEVGQYSIIGFDPRGIARSRPVVDCFDTKFDYQAFTMGTVIERSFDLPPDPSSPEGYDSLVRQWASWRSLSAAQYHLCGEKHGDELKYMGTSTNVRDIDYMAKIFDGQDAPIHFWGGSYGSIMGAYLVNMLPNRVGRVFIEGIVNPVLWSNGASHDWLKDWMVDTDKTYQWLLDDCAEAGPSMCALAHENDTASAISERIDKYLDALYYSPVPITNHSRPGVLTSGQARKTLYFAVMVPMVWPRIAKYLRLAIDGDATPLYSLHTNELVLPPGPSPDAVPLSDLSRVAVSCADSPVTKADGPWNQTVL</sequence>
<dbReference type="InterPro" id="IPR029058">
    <property type="entry name" value="AB_hydrolase_fold"/>
</dbReference>
<dbReference type="SUPFAM" id="SSF53474">
    <property type="entry name" value="alpha/beta-Hydrolases"/>
    <property type="match status" value="1"/>
</dbReference>
<feature type="domain" description="AB hydrolase-1" evidence="3">
    <location>
        <begin position="301"/>
        <end position="495"/>
    </location>
</feature>
<proteinExistence type="inferred from homology"/>
<reference evidence="4 5" key="1">
    <citation type="journal article" date="2016" name="Mol. Biol. Evol.">
        <title>Comparative Genomics of Early-Diverging Mushroom-Forming Fungi Provides Insights into the Origins of Lignocellulose Decay Capabilities.</title>
        <authorList>
            <person name="Nagy L.G."/>
            <person name="Riley R."/>
            <person name="Tritt A."/>
            <person name="Adam C."/>
            <person name="Daum C."/>
            <person name="Floudas D."/>
            <person name="Sun H."/>
            <person name="Yadav J.S."/>
            <person name="Pangilinan J."/>
            <person name="Larsson K.H."/>
            <person name="Matsuura K."/>
            <person name="Barry K."/>
            <person name="Labutti K."/>
            <person name="Kuo R."/>
            <person name="Ohm R.A."/>
            <person name="Bhattacharya S.S."/>
            <person name="Shirouzu T."/>
            <person name="Yoshinaga Y."/>
            <person name="Martin F.M."/>
            <person name="Grigoriev I.V."/>
            <person name="Hibbett D.S."/>
        </authorList>
    </citation>
    <scope>NUCLEOTIDE SEQUENCE [LARGE SCALE GENOMIC DNA]</scope>
    <source>
        <strain evidence="4 5">HHB12029</strain>
    </source>
</reference>
<name>A0A165QBZ7_EXIGL</name>
<evidence type="ECO:0000259" key="3">
    <source>
        <dbReference type="Pfam" id="PF00561"/>
    </source>
</evidence>
<evidence type="ECO:0000256" key="1">
    <source>
        <dbReference type="ARBA" id="ARBA00010088"/>
    </source>
</evidence>
<organism evidence="4 5">
    <name type="scientific">Exidia glandulosa HHB12029</name>
    <dbReference type="NCBI Taxonomy" id="1314781"/>
    <lineage>
        <taxon>Eukaryota</taxon>
        <taxon>Fungi</taxon>
        <taxon>Dikarya</taxon>
        <taxon>Basidiomycota</taxon>
        <taxon>Agaricomycotina</taxon>
        <taxon>Agaricomycetes</taxon>
        <taxon>Auriculariales</taxon>
        <taxon>Exidiaceae</taxon>
        <taxon>Exidia</taxon>
    </lineage>
</organism>
<dbReference type="PANTHER" id="PTHR43248:SF25">
    <property type="entry name" value="AB HYDROLASE-1 DOMAIN-CONTAINING PROTEIN-RELATED"/>
    <property type="match status" value="1"/>
</dbReference>
<evidence type="ECO:0000313" key="5">
    <source>
        <dbReference type="Proteomes" id="UP000077266"/>
    </source>
</evidence>
<dbReference type="GO" id="GO:0016787">
    <property type="term" value="F:hydrolase activity"/>
    <property type="evidence" value="ECO:0007669"/>
    <property type="project" value="UniProtKB-KW"/>
</dbReference>
<dbReference type="OrthoDB" id="425534at2759"/>
<keyword evidence="5" id="KW-1185">Reference proteome</keyword>
<accession>A0A165QBZ7</accession>
<dbReference type="InterPro" id="IPR051601">
    <property type="entry name" value="Serine_prot/Carboxylest_S33"/>
</dbReference>
<dbReference type="EMBL" id="KV425884">
    <property type="protein sequence ID" value="KZW03385.1"/>
    <property type="molecule type" value="Genomic_DNA"/>
</dbReference>